<feature type="transmembrane region" description="Helical" evidence="6">
    <location>
        <begin position="359"/>
        <end position="382"/>
    </location>
</feature>
<gene>
    <name evidence="8" type="primary">pkd2</name>
    <name evidence="8" type="ORF">SNAT2548_LOCUS29883</name>
</gene>
<protein>
    <submittedName>
        <fullName evidence="8">Pkd2 protein</fullName>
    </submittedName>
</protein>
<name>A0A812TMF9_9DINO</name>
<keyword evidence="5" id="KW-0175">Coiled coil</keyword>
<evidence type="ECO:0000256" key="3">
    <source>
        <dbReference type="ARBA" id="ARBA00022989"/>
    </source>
</evidence>
<keyword evidence="9" id="KW-1185">Reference proteome</keyword>
<evidence type="ECO:0000313" key="9">
    <source>
        <dbReference type="Proteomes" id="UP000604046"/>
    </source>
</evidence>
<keyword evidence="3 6" id="KW-1133">Transmembrane helix</keyword>
<comment type="subcellular location">
    <subcellularLocation>
        <location evidence="1">Membrane</location>
        <topology evidence="1">Multi-pass membrane protein</topology>
    </subcellularLocation>
</comment>
<dbReference type="EMBL" id="CAJNDS010002580">
    <property type="protein sequence ID" value="CAE7533287.1"/>
    <property type="molecule type" value="Genomic_DNA"/>
</dbReference>
<feature type="transmembrane region" description="Helical" evidence="6">
    <location>
        <begin position="251"/>
        <end position="273"/>
    </location>
</feature>
<dbReference type="Pfam" id="PF08016">
    <property type="entry name" value="PKD_channel"/>
    <property type="match status" value="1"/>
</dbReference>
<organism evidence="8 9">
    <name type="scientific">Symbiodinium natans</name>
    <dbReference type="NCBI Taxonomy" id="878477"/>
    <lineage>
        <taxon>Eukaryota</taxon>
        <taxon>Sar</taxon>
        <taxon>Alveolata</taxon>
        <taxon>Dinophyceae</taxon>
        <taxon>Suessiales</taxon>
        <taxon>Symbiodiniaceae</taxon>
        <taxon>Symbiodinium</taxon>
    </lineage>
</organism>
<feature type="domain" description="Polycystin cation channel PKD1/PKD2" evidence="7">
    <location>
        <begin position="363"/>
        <end position="492"/>
    </location>
</feature>
<feature type="transmembrane region" description="Helical" evidence="6">
    <location>
        <begin position="402"/>
        <end position="425"/>
    </location>
</feature>
<dbReference type="AlphaFoldDB" id="A0A812TMF9"/>
<evidence type="ECO:0000256" key="4">
    <source>
        <dbReference type="ARBA" id="ARBA00023136"/>
    </source>
</evidence>
<comment type="caution">
    <text evidence="8">The sequence shown here is derived from an EMBL/GenBank/DDBJ whole genome shotgun (WGS) entry which is preliminary data.</text>
</comment>
<feature type="transmembrane region" description="Helical" evidence="6">
    <location>
        <begin position="465"/>
        <end position="490"/>
    </location>
</feature>
<dbReference type="PANTHER" id="PTHR10877">
    <property type="entry name" value="POLYCYSTIN FAMILY MEMBER"/>
    <property type="match status" value="1"/>
</dbReference>
<keyword evidence="4 6" id="KW-0472">Membrane</keyword>
<dbReference type="OrthoDB" id="10264154at2759"/>
<evidence type="ECO:0000313" key="8">
    <source>
        <dbReference type="EMBL" id="CAE7533287.1"/>
    </source>
</evidence>
<accession>A0A812TMF9</accession>
<dbReference type="InterPro" id="IPR051223">
    <property type="entry name" value="Polycystin"/>
</dbReference>
<feature type="transmembrane region" description="Helical" evidence="6">
    <location>
        <begin position="294"/>
        <end position="315"/>
    </location>
</feature>
<evidence type="ECO:0000259" key="7">
    <source>
        <dbReference type="Pfam" id="PF08016"/>
    </source>
</evidence>
<feature type="coiled-coil region" evidence="5">
    <location>
        <begin position="631"/>
        <end position="658"/>
    </location>
</feature>
<proteinExistence type="predicted"/>
<reference evidence="8" key="1">
    <citation type="submission" date="2021-02" db="EMBL/GenBank/DDBJ databases">
        <authorList>
            <person name="Dougan E. K."/>
            <person name="Rhodes N."/>
            <person name="Thang M."/>
            <person name="Chan C."/>
        </authorList>
    </citation>
    <scope>NUCLEOTIDE SEQUENCE</scope>
</reference>
<dbReference type="Proteomes" id="UP000604046">
    <property type="component" value="Unassembled WGS sequence"/>
</dbReference>
<dbReference type="GO" id="GO:0016020">
    <property type="term" value="C:membrane"/>
    <property type="evidence" value="ECO:0007669"/>
    <property type="project" value="UniProtKB-SubCell"/>
</dbReference>
<evidence type="ECO:0000256" key="2">
    <source>
        <dbReference type="ARBA" id="ARBA00022692"/>
    </source>
</evidence>
<keyword evidence="2 6" id="KW-0812">Transmembrane</keyword>
<dbReference type="PANTHER" id="PTHR10877:SF183">
    <property type="entry name" value="AT14535P-RELATED"/>
    <property type="match status" value="1"/>
</dbReference>
<dbReference type="Gene3D" id="1.10.287.70">
    <property type="match status" value="1"/>
</dbReference>
<evidence type="ECO:0000256" key="5">
    <source>
        <dbReference type="SAM" id="Coils"/>
    </source>
</evidence>
<evidence type="ECO:0000256" key="6">
    <source>
        <dbReference type="SAM" id="Phobius"/>
    </source>
</evidence>
<evidence type="ECO:0000256" key="1">
    <source>
        <dbReference type="ARBA" id="ARBA00004141"/>
    </source>
</evidence>
<dbReference type="InterPro" id="IPR013122">
    <property type="entry name" value="PKD1_2_channel"/>
</dbReference>
<sequence>MHEDITTVYMVESGLRTYLSEGSDDVSDLEGLWTWLEGDLMPNLFLQSDTLGVPYQNKSMWSRVLTYNQVVGPVVLEQQRSQKSLCEDGDGVSGDMYCYSQRSSSRDSFGSNQVLPIATPAVADYAGGTATLAERRAYYDSAFTVASSSRRLATDTRPEFDFLLPRSFPKDTFQVAIYPNTPFALVSEHLAYIKNREWLDVRTKLLKINAILVNAEVGRPRLQKFSIELALSRGGGFFKQVRVNTLFLETFPGVASIVMDILFTVFLAGFFLSECYQLGKAIARRQGWKHIKKGWTLLQWLTIFGGAAVLMGYGYEMFQREGVLSAYKTAVALGQEDMPADTSTNGVALLDEVEEMSWFVVNFRVVTGLYCLLLMVRFFTAFGAQPRLAVVTKTLEVSAFDIVHFLVVLAPTWLAYALAGCFIFGRRMEEFATLDASIGYCFKLMIEGEYDWPYYSEENYFTTMFWVWTFMVLLNVVMLNLVLAIILDVYGSIRRETGKSETAWLTLWRMFLQLWYRRVWVKSATLLEALEELPDEIRREDLEEKFPSMCNEQLKVLFQECHFQVAMDDQAAAESKRCMKMALSCKLALDQVAETVKALHSGTIETGGQAGEASNWVQKVADEMAEQNHYMATLRKRLETVQKQWEAIKQKEAEAEAEAQD</sequence>